<dbReference type="InterPro" id="IPR018834">
    <property type="entry name" value="DNA/RNA-bd_Est1-type"/>
</dbReference>
<dbReference type="PANTHER" id="PTHR15696">
    <property type="entry name" value="SMG-7 SUPPRESSOR WITH MORPHOLOGICAL EFFECT ON GENITALIA PROTEIN 7"/>
    <property type="match status" value="1"/>
</dbReference>
<dbReference type="GO" id="GO:0005697">
    <property type="term" value="C:telomerase holoenzyme complex"/>
    <property type="evidence" value="ECO:0007669"/>
    <property type="project" value="TreeGrafter"/>
</dbReference>
<feature type="domain" description="DNA/RNA-binding" evidence="2">
    <location>
        <begin position="71"/>
        <end position="202"/>
    </location>
</feature>
<dbReference type="Gene3D" id="1.25.40.10">
    <property type="entry name" value="Tetratricopeptide repeat domain"/>
    <property type="match status" value="1"/>
</dbReference>
<evidence type="ECO:0000313" key="3">
    <source>
        <dbReference type="Proteomes" id="UP000887574"/>
    </source>
</evidence>
<name>A0A915ER13_9BILA</name>
<dbReference type="GO" id="GO:0000184">
    <property type="term" value="P:nuclear-transcribed mRNA catabolic process, nonsense-mediated decay"/>
    <property type="evidence" value="ECO:0007669"/>
    <property type="project" value="UniProtKB-KW"/>
</dbReference>
<sequence length="209" mass="23288">MFWEVNKENTDTLPPLDQVILADNVDLSKFEGGKAKADCLALSQRHFLALGDLCRYKALIDKTDILESKCWYIKAVQANFSNGRSFNQLAVLAVQSRNYLDLVFHYVQALATKYSFESSRESLELVFNDIRNMVLSNASDINLNGTKLQIEDATTKAFPEDSSDIGDGKSASNMNIKLQNQAIILLLHSLGILITNISMEEFAKVSEAS</sequence>
<keyword evidence="3" id="KW-1185">Reference proteome</keyword>
<dbReference type="InterPro" id="IPR045153">
    <property type="entry name" value="Est1/Ebs1-like"/>
</dbReference>
<dbReference type="AlphaFoldDB" id="A0A915ER13"/>
<evidence type="ECO:0000313" key="4">
    <source>
        <dbReference type="WBParaSite" id="jg9516"/>
    </source>
</evidence>
<dbReference type="Proteomes" id="UP000887574">
    <property type="component" value="Unplaced"/>
</dbReference>
<dbReference type="SUPFAM" id="SSF48452">
    <property type="entry name" value="TPR-like"/>
    <property type="match status" value="1"/>
</dbReference>
<evidence type="ECO:0000256" key="1">
    <source>
        <dbReference type="ARBA" id="ARBA00023161"/>
    </source>
</evidence>
<proteinExistence type="predicted"/>
<dbReference type="InterPro" id="IPR011990">
    <property type="entry name" value="TPR-like_helical_dom_sf"/>
</dbReference>
<dbReference type="PANTHER" id="PTHR15696:SF0">
    <property type="entry name" value="TELOMERASE-BINDING PROTEIN EST1A"/>
    <property type="match status" value="1"/>
</dbReference>
<reference evidence="4" key="1">
    <citation type="submission" date="2022-11" db="UniProtKB">
        <authorList>
            <consortium name="WormBaseParasite"/>
        </authorList>
    </citation>
    <scope>IDENTIFICATION</scope>
</reference>
<dbReference type="WBParaSite" id="jg9516">
    <property type="protein sequence ID" value="jg9516"/>
    <property type="gene ID" value="jg9516"/>
</dbReference>
<protein>
    <submittedName>
        <fullName evidence="4">DNA/RNA-binding domain-containing protein</fullName>
    </submittedName>
</protein>
<organism evidence="3 4">
    <name type="scientific">Ditylenchus dipsaci</name>
    <dbReference type="NCBI Taxonomy" id="166011"/>
    <lineage>
        <taxon>Eukaryota</taxon>
        <taxon>Metazoa</taxon>
        <taxon>Ecdysozoa</taxon>
        <taxon>Nematoda</taxon>
        <taxon>Chromadorea</taxon>
        <taxon>Rhabditida</taxon>
        <taxon>Tylenchina</taxon>
        <taxon>Tylenchomorpha</taxon>
        <taxon>Sphaerularioidea</taxon>
        <taxon>Anguinidae</taxon>
        <taxon>Anguininae</taxon>
        <taxon>Ditylenchus</taxon>
    </lineage>
</organism>
<dbReference type="GO" id="GO:0070034">
    <property type="term" value="F:telomerase RNA binding"/>
    <property type="evidence" value="ECO:0007669"/>
    <property type="project" value="TreeGrafter"/>
</dbReference>
<evidence type="ECO:0000259" key="2">
    <source>
        <dbReference type="Pfam" id="PF10373"/>
    </source>
</evidence>
<accession>A0A915ER13</accession>
<dbReference type="Pfam" id="PF10373">
    <property type="entry name" value="EST1_DNA_bind"/>
    <property type="match status" value="1"/>
</dbReference>
<dbReference type="GO" id="GO:0042162">
    <property type="term" value="F:telomeric DNA binding"/>
    <property type="evidence" value="ECO:0007669"/>
    <property type="project" value="TreeGrafter"/>
</dbReference>
<keyword evidence="1" id="KW-0866">Nonsense-mediated mRNA decay</keyword>